<keyword evidence="2" id="KW-1185">Reference proteome</keyword>
<comment type="caution">
    <text evidence="1">The sequence shown here is derived from an EMBL/GenBank/DDBJ whole genome shotgun (WGS) entry which is preliminary data.</text>
</comment>
<sequence>MNSVKFRRDDNISRWRRADLPPMTSLMGHCYCFQFRGFFVTSQQI</sequence>
<evidence type="ECO:0000313" key="2">
    <source>
        <dbReference type="Proteomes" id="UP001054252"/>
    </source>
</evidence>
<gene>
    <name evidence="1" type="ORF">SLEP1_g35796</name>
</gene>
<accession>A0AAV5KPI2</accession>
<reference evidence="1 2" key="1">
    <citation type="journal article" date="2021" name="Commun. Biol.">
        <title>The genome of Shorea leprosula (Dipterocarpaceae) highlights the ecological relevance of drought in aseasonal tropical rainforests.</title>
        <authorList>
            <person name="Ng K.K.S."/>
            <person name="Kobayashi M.J."/>
            <person name="Fawcett J.A."/>
            <person name="Hatakeyama M."/>
            <person name="Paape T."/>
            <person name="Ng C.H."/>
            <person name="Ang C.C."/>
            <person name="Tnah L.H."/>
            <person name="Lee C.T."/>
            <person name="Nishiyama T."/>
            <person name="Sese J."/>
            <person name="O'Brien M.J."/>
            <person name="Copetti D."/>
            <person name="Mohd Noor M.I."/>
            <person name="Ong R.C."/>
            <person name="Putra M."/>
            <person name="Sireger I.Z."/>
            <person name="Indrioko S."/>
            <person name="Kosugi Y."/>
            <person name="Izuno A."/>
            <person name="Isagi Y."/>
            <person name="Lee S.L."/>
            <person name="Shimizu K.K."/>
        </authorList>
    </citation>
    <scope>NUCLEOTIDE SEQUENCE [LARGE SCALE GENOMIC DNA]</scope>
    <source>
        <strain evidence="1">214</strain>
    </source>
</reference>
<dbReference type="Proteomes" id="UP001054252">
    <property type="component" value="Unassembled WGS sequence"/>
</dbReference>
<dbReference type="EMBL" id="BPVZ01000072">
    <property type="protein sequence ID" value="GKV26508.1"/>
    <property type="molecule type" value="Genomic_DNA"/>
</dbReference>
<proteinExistence type="predicted"/>
<evidence type="ECO:0000313" key="1">
    <source>
        <dbReference type="EMBL" id="GKV26508.1"/>
    </source>
</evidence>
<protein>
    <submittedName>
        <fullName evidence="1">Uncharacterized protein</fullName>
    </submittedName>
</protein>
<dbReference type="AlphaFoldDB" id="A0AAV5KPI2"/>
<name>A0AAV5KPI2_9ROSI</name>
<organism evidence="1 2">
    <name type="scientific">Rubroshorea leprosula</name>
    <dbReference type="NCBI Taxonomy" id="152421"/>
    <lineage>
        <taxon>Eukaryota</taxon>
        <taxon>Viridiplantae</taxon>
        <taxon>Streptophyta</taxon>
        <taxon>Embryophyta</taxon>
        <taxon>Tracheophyta</taxon>
        <taxon>Spermatophyta</taxon>
        <taxon>Magnoliopsida</taxon>
        <taxon>eudicotyledons</taxon>
        <taxon>Gunneridae</taxon>
        <taxon>Pentapetalae</taxon>
        <taxon>rosids</taxon>
        <taxon>malvids</taxon>
        <taxon>Malvales</taxon>
        <taxon>Dipterocarpaceae</taxon>
        <taxon>Rubroshorea</taxon>
    </lineage>
</organism>